<keyword evidence="2" id="KW-1133">Transmembrane helix</keyword>
<dbReference type="Proteomes" id="UP000187209">
    <property type="component" value="Unassembled WGS sequence"/>
</dbReference>
<evidence type="ECO:0000313" key="3">
    <source>
        <dbReference type="EMBL" id="OMJ67658.1"/>
    </source>
</evidence>
<dbReference type="AlphaFoldDB" id="A0A1R2AT17"/>
<dbReference type="EMBL" id="MPUH01001459">
    <property type="protein sequence ID" value="OMJ67658.1"/>
    <property type="molecule type" value="Genomic_DNA"/>
</dbReference>
<gene>
    <name evidence="3" type="ORF">SteCoe_35123</name>
</gene>
<sequence>MEKKEDIDEAEFQEIQIKEYQDAQAEAYRNAPNQYIELQKPQNPLPPGAQVVYQPQNPPNYPPQHQPQYPPQYPPQAMQPIVYQANYPGTQHYYQSPGVGYIAQPIIQQVVVQPQAIALTDEQIRIIKWSAFARYIAFTKFFVDILYAMTFAGLILLVVMNFIGYFGARVFNKYLCIVYVIYVGLMIIGRIILMAYFPFIYVIIIYTILCIFDGCVIFLHVKLIIMIWNISMSDKDRLNHHIRELRANSGCCYL</sequence>
<proteinExistence type="predicted"/>
<reference evidence="3 4" key="1">
    <citation type="submission" date="2016-11" db="EMBL/GenBank/DDBJ databases">
        <title>The macronuclear genome of Stentor coeruleus: a giant cell with tiny introns.</title>
        <authorList>
            <person name="Slabodnick M."/>
            <person name="Ruby J.G."/>
            <person name="Reiff S.B."/>
            <person name="Swart E.C."/>
            <person name="Gosai S."/>
            <person name="Prabakaran S."/>
            <person name="Witkowska E."/>
            <person name="Larue G.E."/>
            <person name="Fisher S."/>
            <person name="Freeman R.M."/>
            <person name="Gunawardena J."/>
            <person name="Chu W."/>
            <person name="Stover N.A."/>
            <person name="Gregory B.D."/>
            <person name="Nowacki M."/>
            <person name="Derisi J."/>
            <person name="Roy S.W."/>
            <person name="Marshall W.F."/>
            <person name="Sood P."/>
        </authorList>
    </citation>
    <scope>NUCLEOTIDE SEQUENCE [LARGE SCALE GENOMIC DNA]</scope>
    <source>
        <strain evidence="3">WM001</strain>
    </source>
</reference>
<keyword evidence="4" id="KW-1185">Reference proteome</keyword>
<feature type="transmembrane region" description="Helical" evidence="2">
    <location>
        <begin position="174"/>
        <end position="197"/>
    </location>
</feature>
<keyword evidence="2" id="KW-0472">Membrane</keyword>
<keyword evidence="2" id="KW-0812">Transmembrane</keyword>
<organism evidence="3 4">
    <name type="scientific">Stentor coeruleus</name>
    <dbReference type="NCBI Taxonomy" id="5963"/>
    <lineage>
        <taxon>Eukaryota</taxon>
        <taxon>Sar</taxon>
        <taxon>Alveolata</taxon>
        <taxon>Ciliophora</taxon>
        <taxon>Postciliodesmatophora</taxon>
        <taxon>Heterotrichea</taxon>
        <taxon>Heterotrichida</taxon>
        <taxon>Stentoridae</taxon>
        <taxon>Stentor</taxon>
    </lineage>
</organism>
<accession>A0A1R2AT17</accession>
<feature type="region of interest" description="Disordered" evidence="1">
    <location>
        <begin position="38"/>
        <end position="69"/>
    </location>
</feature>
<name>A0A1R2AT17_9CILI</name>
<feature type="transmembrane region" description="Helical" evidence="2">
    <location>
        <begin position="203"/>
        <end position="228"/>
    </location>
</feature>
<comment type="caution">
    <text evidence="3">The sequence shown here is derived from an EMBL/GenBank/DDBJ whole genome shotgun (WGS) entry which is preliminary data.</text>
</comment>
<evidence type="ECO:0000256" key="1">
    <source>
        <dbReference type="SAM" id="MobiDB-lite"/>
    </source>
</evidence>
<evidence type="ECO:0000256" key="2">
    <source>
        <dbReference type="SAM" id="Phobius"/>
    </source>
</evidence>
<evidence type="ECO:0000313" key="4">
    <source>
        <dbReference type="Proteomes" id="UP000187209"/>
    </source>
</evidence>
<feature type="compositionally biased region" description="Pro residues" evidence="1">
    <location>
        <begin position="56"/>
        <end position="69"/>
    </location>
</feature>
<protein>
    <submittedName>
        <fullName evidence="3">Uncharacterized protein</fullName>
    </submittedName>
</protein>
<feature type="transmembrane region" description="Helical" evidence="2">
    <location>
        <begin position="145"/>
        <end position="167"/>
    </location>
</feature>